<dbReference type="EMBL" id="CP001814">
    <property type="protein sequence ID" value="ACZ83113.1"/>
    <property type="molecule type" value="Genomic_DNA"/>
</dbReference>
<dbReference type="HOGENOM" id="CLU_1776448_0_0_11"/>
<reference evidence="1 2" key="1">
    <citation type="journal article" date="2010" name="Stand. Genomic Sci.">
        <title>Complete genome sequence of Streptosporangium roseum type strain (NI 9100).</title>
        <authorList>
            <person name="Nolan M."/>
            <person name="Sikorski J."/>
            <person name="Jando M."/>
            <person name="Lucas S."/>
            <person name="Lapidus A."/>
            <person name="Glavina Del Rio T."/>
            <person name="Chen F."/>
            <person name="Tice H."/>
            <person name="Pitluck S."/>
            <person name="Cheng J.F."/>
            <person name="Chertkov O."/>
            <person name="Sims D."/>
            <person name="Meincke L."/>
            <person name="Brettin T."/>
            <person name="Han C."/>
            <person name="Detter J.C."/>
            <person name="Bruce D."/>
            <person name="Goodwin L."/>
            <person name="Land M."/>
            <person name="Hauser L."/>
            <person name="Chang Y.J."/>
            <person name="Jeffries C.D."/>
            <person name="Ivanova N."/>
            <person name="Mavromatis K."/>
            <person name="Mikhailova N."/>
            <person name="Chen A."/>
            <person name="Palaniappan K."/>
            <person name="Chain P."/>
            <person name="Rohde M."/>
            <person name="Goker M."/>
            <person name="Bristow J."/>
            <person name="Eisen J.A."/>
            <person name="Markowitz V."/>
            <person name="Hugenholtz P."/>
            <person name="Kyrpides N.C."/>
            <person name="Klenk H.P."/>
        </authorList>
    </citation>
    <scope>NUCLEOTIDE SEQUENCE [LARGE SCALE GENOMIC DNA]</scope>
    <source>
        <strain evidence="2">ATCC 12428 / DSM 43021 / JCM 3005 / NI 9100</strain>
    </source>
</reference>
<dbReference type="OrthoDB" id="3534840at2"/>
<dbReference type="RefSeq" id="WP_012886859.1">
    <property type="nucleotide sequence ID" value="NC_013595.1"/>
</dbReference>
<evidence type="ECO:0000313" key="2">
    <source>
        <dbReference type="Proteomes" id="UP000002029"/>
    </source>
</evidence>
<dbReference type="KEGG" id="sro:Sros_0055"/>
<gene>
    <name evidence="1" type="ordered locus">Sros_0055</name>
</gene>
<proteinExistence type="predicted"/>
<organism evidence="1 2">
    <name type="scientific">Streptosporangium roseum (strain ATCC 12428 / DSM 43021 / JCM 3005 / KCTC 9067 / NCIMB 10171 / NRRL 2505 / NI 9100)</name>
    <dbReference type="NCBI Taxonomy" id="479432"/>
    <lineage>
        <taxon>Bacteria</taxon>
        <taxon>Bacillati</taxon>
        <taxon>Actinomycetota</taxon>
        <taxon>Actinomycetes</taxon>
        <taxon>Streptosporangiales</taxon>
        <taxon>Streptosporangiaceae</taxon>
        <taxon>Streptosporangium</taxon>
    </lineage>
</organism>
<keyword evidence="2" id="KW-1185">Reference proteome</keyword>
<accession>D2AVZ4</accession>
<protein>
    <submittedName>
        <fullName evidence="1">Uncharacterized protein</fullName>
    </submittedName>
</protein>
<evidence type="ECO:0000313" key="1">
    <source>
        <dbReference type="EMBL" id="ACZ83113.1"/>
    </source>
</evidence>
<name>D2AVZ4_STRRD</name>
<dbReference type="AlphaFoldDB" id="D2AVZ4"/>
<sequence length="146" mass="16066">MVDLSRVERQRLVAVTAALFTHGSDDPKLVDVWLHLESVTVIVHVAADWTLRITLDEPEESYTMPELGSRVDVVPASDEVPFVRHVGERLVRVIERFDAEAFDQCMEAEFVFDTGSVVAWSLGGDLHLARGGPCRRGPAPGDGDLA</sequence>
<dbReference type="Proteomes" id="UP000002029">
    <property type="component" value="Chromosome"/>
</dbReference>